<name>A0ABY4BYW7_9MICO</name>
<keyword evidence="2" id="KW-0812">Transmembrane</keyword>
<keyword evidence="2" id="KW-0472">Membrane</keyword>
<feature type="transmembrane region" description="Helical" evidence="2">
    <location>
        <begin position="41"/>
        <end position="64"/>
    </location>
</feature>
<evidence type="ECO:0000313" key="4">
    <source>
        <dbReference type="Proteomes" id="UP000832097"/>
    </source>
</evidence>
<organism evidence="3 4">
    <name type="scientific">Agromyces larvae</name>
    <dbReference type="NCBI Taxonomy" id="2929802"/>
    <lineage>
        <taxon>Bacteria</taxon>
        <taxon>Bacillati</taxon>
        <taxon>Actinomycetota</taxon>
        <taxon>Actinomycetes</taxon>
        <taxon>Micrococcales</taxon>
        <taxon>Microbacteriaceae</taxon>
        <taxon>Agromyces</taxon>
    </lineage>
</organism>
<dbReference type="EMBL" id="CP094528">
    <property type="protein sequence ID" value="UOE42881.1"/>
    <property type="molecule type" value="Genomic_DNA"/>
</dbReference>
<dbReference type="RefSeq" id="WP_243553823.1">
    <property type="nucleotide sequence ID" value="NZ_CP094528.1"/>
</dbReference>
<evidence type="ECO:0000256" key="1">
    <source>
        <dbReference type="SAM" id="MobiDB-lite"/>
    </source>
</evidence>
<feature type="region of interest" description="Disordered" evidence="1">
    <location>
        <begin position="64"/>
        <end position="115"/>
    </location>
</feature>
<sequence length="115" mass="11657">MTSSPNRLLITAWASGFGALIAGLACTLVSAFLLDGFAGGMLTGVGIVLLCAATLTFGGTLGALRPRGSSHDGIGETGAGETSTGETGARETGAAQSRRGDQTRTWWLPSRDGDR</sequence>
<protein>
    <submittedName>
        <fullName evidence="3">Uncharacterized protein</fullName>
    </submittedName>
</protein>
<dbReference type="Proteomes" id="UP000832097">
    <property type="component" value="Chromosome"/>
</dbReference>
<evidence type="ECO:0000256" key="2">
    <source>
        <dbReference type="SAM" id="Phobius"/>
    </source>
</evidence>
<evidence type="ECO:0000313" key="3">
    <source>
        <dbReference type="EMBL" id="UOE42881.1"/>
    </source>
</evidence>
<reference evidence="3 4" key="1">
    <citation type="submission" date="2022-03" db="EMBL/GenBank/DDBJ databases">
        <title>Mucilaginibacter sp. isolated from the gut of Protaetia brevitarsis seulensis larvae.</title>
        <authorList>
            <person name="Won M."/>
            <person name="Kim S.-J."/>
            <person name="Kwon S.-W."/>
        </authorList>
    </citation>
    <scope>NUCLEOTIDE SEQUENCE [LARGE SCALE GENOMIC DNA]</scope>
    <source>
        <strain evidence="3 4">CFWR-12</strain>
    </source>
</reference>
<proteinExistence type="predicted"/>
<keyword evidence="4" id="KW-1185">Reference proteome</keyword>
<dbReference type="PROSITE" id="PS51257">
    <property type="entry name" value="PROKAR_LIPOPROTEIN"/>
    <property type="match status" value="1"/>
</dbReference>
<keyword evidence="2" id="KW-1133">Transmembrane helix</keyword>
<gene>
    <name evidence="3" type="ORF">MTO99_11855</name>
</gene>
<feature type="compositionally biased region" description="Low complexity" evidence="1">
    <location>
        <begin position="79"/>
        <end position="95"/>
    </location>
</feature>
<accession>A0ABY4BYW7</accession>